<keyword evidence="1" id="KW-1133">Transmembrane helix</keyword>
<gene>
    <name evidence="2" type="ORF">Vau01_032730</name>
</gene>
<dbReference type="EMBL" id="BOPG01000022">
    <property type="protein sequence ID" value="GIJ55757.1"/>
    <property type="molecule type" value="Genomic_DNA"/>
</dbReference>
<proteinExistence type="predicted"/>
<feature type="transmembrane region" description="Helical" evidence="1">
    <location>
        <begin position="230"/>
        <end position="250"/>
    </location>
</feature>
<reference evidence="2" key="1">
    <citation type="submission" date="2021-01" db="EMBL/GenBank/DDBJ databases">
        <title>Whole genome shotgun sequence of Virgisporangium aurantiacum NBRC 16421.</title>
        <authorList>
            <person name="Komaki H."/>
            <person name="Tamura T."/>
        </authorList>
    </citation>
    <scope>NUCLEOTIDE SEQUENCE</scope>
    <source>
        <strain evidence="2">NBRC 16421</strain>
    </source>
</reference>
<sequence length="327" mass="35158">MRRAALALFVLAPWAAECSWGGFTAVDFPFVVLFLAPMYGGAALLIREAARRTGGGWPMIVLLAAAYGVFQVSFVDQALFNVDFLDDTQFAANAVGARRTWVPGLEFSVAQLLSYVGNHVVLTVCVPIAIVETFVSPERRHRPWLRWPGLLVTAILFVLGCWIVFADTSKGFVASPLQRAVAAGVVVALAVAAVRLPRRSPGRSDARPPRPLWIVLVVVAARLTDDQVPGWWGVALMVAATAVAGGLILWWSGRPGWTQGHVLAAASTSLLLAATLAWVVPTYEPSSTLAAVTGDLAMTVVALALVGGAWWRLRRYTTLDPVRVPRP</sequence>
<feature type="transmembrane region" description="Helical" evidence="1">
    <location>
        <begin position="262"/>
        <end position="283"/>
    </location>
</feature>
<feature type="transmembrane region" description="Helical" evidence="1">
    <location>
        <begin position="289"/>
        <end position="311"/>
    </location>
</feature>
<keyword evidence="3" id="KW-1185">Reference proteome</keyword>
<feature type="transmembrane region" description="Helical" evidence="1">
    <location>
        <begin position="112"/>
        <end position="135"/>
    </location>
</feature>
<dbReference type="AlphaFoldDB" id="A0A8J3Z304"/>
<feature type="transmembrane region" description="Helical" evidence="1">
    <location>
        <begin position="57"/>
        <end position="75"/>
    </location>
</feature>
<protein>
    <submittedName>
        <fullName evidence="2">Uncharacterized protein</fullName>
    </submittedName>
</protein>
<keyword evidence="1" id="KW-0812">Transmembrane</keyword>
<feature type="transmembrane region" description="Helical" evidence="1">
    <location>
        <begin position="147"/>
        <end position="165"/>
    </location>
</feature>
<name>A0A8J3Z304_9ACTN</name>
<evidence type="ECO:0000313" key="2">
    <source>
        <dbReference type="EMBL" id="GIJ55757.1"/>
    </source>
</evidence>
<comment type="caution">
    <text evidence="2">The sequence shown here is derived from an EMBL/GenBank/DDBJ whole genome shotgun (WGS) entry which is preliminary data.</text>
</comment>
<keyword evidence="1" id="KW-0472">Membrane</keyword>
<organism evidence="2 3">
    <name type="scientific">Virgisporangium aurantiacum</name>
    <dbReference type="NCBI Taxonomy" id="175570"/>
    <lineage>
        <taxon>Bacteria</taxon>
        <taxon>Bacillati</taxon>
        <taxon>Actinomycetota</taxon>
        <taxon>Actinomycetes</taxon>
        <taxon>Micromonosporales</taxon>
        <taxon>Micromonosporaceae</taxon>
        <taxon>Virgisporangium</taxon>
    </lineage>
</organism>
<feature type="transmembrane region" description="Helical" evidence="1">
    <location>
        <begin position="28"/>
        <end position="45"/>
    </location>
</feature>
<evidence type="ECO:0000256" key="1">
    <source>
        <dbReference type="SAM" id="Phobius"/>
    </source>
</evidence>
<evidence type="ECO:0000313" key="3">
    <source>
        <dbReference type="Proteomes" id="UP000612585"/>
    </source>
</evidence>
<dbReference type="RefSeq" id="WP_203993048.1">
    <property type="nucleotide sequence ID" value="NZ_BOPG01000022.1"/>
</dbReference>
<accession>A0A8J3Z304</accession>
<dbReference type="Proteomes" id="UP000612585">
    <property type="component" value="Unassembled WGS sequence"/>
</dbReference>